<reference evidence="1" key="1">
    <citation type="journal article" date="2023" name="IMA Fungus">
        <title>Comparative genomic study of the Penicillium genus elucidates a diverse pangenome and 15 lateral gene transfer events.</title>
        <authorList>
            <person name="Petersen C."/>
            <person name="Sorensen T."/>
            <person name="Nielsen M.R."/>
            <person name="Sondergaard T.E."/>
            <person name="Sorensen J.L."/>
            <person name="Fitzpatrick D.A."/>
            <person name="Frisvad J.C."/>
            <person name="Nielsen K.L."/>
        </authorList>
    </citation>
    <scope>NUCLEOTIDE SEQUENCE</scope>
    <source>
        <strain evidence="1">IBT 15450</strain>
    </source>
</reference>
<accession>A0AAD6ICD4</accession>
<proteinExistence type="predicted"/>
<dbReference type="AlphaFoldDB" id="A0AAD6ICD4"/>
<reference evidence="1" key="2">
    <citation type="submission" date="2023-01" db="EMBL/GenBank/DDBJ databases">
        <authorList>
            <person name="Petersen C."/>
        </authorList>
    </citation>
    <scope>NUCLEOTIDE SEQUENCE</scope>
    <source>
        <strain evidence="1">IBT 15450</strain>
    </source>
</reference>
<dbReference type="EMBL" id="JAQJZL010000006">
    <property type="protein sequence ID" value="KAJ6039101.1"/>
    <property type="molecule type" value="Genomic_DNA"/>
</dbReference>
<evidence type="ECO:0000313" key="2">
    <source>
        <dbReference type="Proteomes" id="UP001219568"/>
    </source>
</evidence>
<sequence length="82" mass="9757">METDKFDKFVASNVRGKTWQPSTPRQIDEAAIKTTRRLFRRYTTTHDEDDWEEYKSTRNQNGRVIKKALRTGFREFAKEAIS</sequence>
<protein>
    <submittedName>
        <fullName evidence="1">Uncharacterized protein</fullName>
    </submittedName>
</protein>
<organism evidence="1 2">
    <name type="scientific">Penicillium canescens</name>
    <dbReference type="NCBI Taxonomy" id="5083"/>
    <lineage>
        <taxon>Eukaryota</taxon>
        <taxon>Fungi</taxon>
        <taxon>Dikarya</taxon>
        <taxon>Ascomycota</taxon>
        <taxon>Pezizomycotina</taxon>
        <taxon>Eurotiomycetes</taxon>
        <taxon>Eurotiomycetidae</taxon>
        <taxon>Eurotiales</taxon>
        <taxon>Aspergillaceae</taxon>
        <taxon>Penicillium</taxon>
    </lineage>
</organism>
<dbReference type="Proteomes" id="UP001219568">
    <property type="component" value="Unassembled WGS sequence"/>
</dbReference>
<keyword evidence="2" id="KW-1185">Reference proteome</keyword>
<evidence type="ECO:0000313" key="1">
    <source>
        <dbReference type="EMBL" id="KAJ6039101.1"/>
    </source>
</evidence>
<name>A0AAD6ICD4_PENCN</name>
<comment type="caution">
    <text evidence="1">The sequence shown here is derived from an EMBL/GenBank/DDBJ whole genome shotgun (WGS) entry which is preliminary data.</text>
</comment>
<gene>
    <name evidence="1" type="ORF">N7460_007133</name>
</gene>